<dbReference type="Pfam" id="PF07963">
    <property type="entry name" value="N_methyl"/>
    <property type="match status" value="1"/>
</dbReference>
<organism evidence="1 2">
    <name type="scientific">Candidatus Woesebacteria bacterium RIFCSPHIGHO2_12_FULL_41_24</name>
    <dbReference type="NCBI Taxonomy" id="1802510"/>
    <lineage>
        <taxon>Bacteria</taxon>
        <taxon>Candidatus Woeseibacteriota</taxon>
    </lineage>
</organism>
<gene>
    <name evidence="1" type="ORF">A3E44_00745</name>
</gene>
<reference evidence="1 2" key="1">
    <citation type="journal article" date="2016" name="Nat. Commun.">
        <title>Thousands of microbial genomes shed light on interconnected biogeochemical processes in an aquifer system.</title>
        <authorList>
            <person name="Anantharaman K."/>
            <person name="Brown C.T."/>
            <person name="Hug L.A."/>
            <person name="Sharon I."/>
            <person name="Castelle C.J."/>
            <person name="Probst A.J."/>
            <person name="Thomas B.C."/>
            <person name="Singh A."/>
            <person name="Wilkins M.J."/>
            <person name="Karaoz U."/>
            <person name="Brodie E.L."/>
            <person name="Williams K.H."/>
            <person name="Hubbard S.S."/>
            <person name="Banfield J.F."/>
        </authorList>
    </citation>
    <scope>NUCLEOTIDE SEQUENCE [LARGE SCALE GENOMIC DNA]</scope>
</reference>
<evidence type="ECO:0008006" key="3">
    <source>
        <dbReference type="Google" id="ProtNLM"/>
    </source>
</evidence>
<evidence type="ECO:0000313" key="2">
    <source>
        <dbReference type="Proteomes" id="UP000178603"/>
    </source>
</evidence>
<evidence type="ECO:0000313" key="1">
    <source>
        <dbReference type="EMBL" id="OGM54194.1"/>
    </source>
</evidence>
<dbReference type="InterPro" id="IPR012902">
    <property type="entry name" value="N_methyl_site"/>
</dbReference>
<name>A0A1F8AR06_9BACT</name>
<dbReference type="SUPFAM" id="SSF54523">
    <property type="entry name" value="Pili subunits"/>
    <property type="match status" value="1"/>
</dbReference>
<dbReference type="InterPro" id="IPR045584">
    <property type="entry name" value="Pilin-like"/>
</dbReference>
<protein>
    <recommendedName>
        <fullName evidence="3">Type II secretion system protein GspI C-terminal domain-containing protein</fullName>
    </recommendedName>
</protein>
<accession>A0A1F8AR06</accession>
<dbReference type="AlphaFoldDB" id="A0A1F8AR06"/>
<dbReference type="EMBL" id="MGGW01000017">
    <property type="protein sequence ID" value="OGM54194.1"/>
    <property type="molecule type" value="Genomic_DNA"/>
</dbReference>
<dbReference type="NCBIfam" id="TIGR02532">
    <property type="entry name" value="IV_pilin_GFxxxE"/>
    <property type="match status" value="1"/>
</dbReference>
<comment type="caution">
    <text evidence="1">The sequence shown here is derived from an EMBL/GenBank/DDBJ whole genome shotgun (WGS) entry which is preliminary data.</text>
</comment>
<dbReference type="Proteomes" id="UP000178603">
    <property type="component" value="Unassembled WGS sequence"/>
</dbReference>
<sequence>MSKNKGFTLMEMLVVIGVFAALAAIATQSILLSVKGTRKAEATGKLRGNLEYALGVMERRLRMATDVGCLGNPDQIDFYDEADSWAVGAVYYLCDIAGSDDNITTNAYSGGLLDTNTVDLTACSFTCDDLADPRTLTISLSANEQNVTGVESAQVDVSTTIVLRNR</sequence>
<dbReference type="Gene3D" id="3.30.700.10">
    <property type="entry name" value="Glycoprotein, Type 4 Pilin"/>
    <property type="match status" value="1"/>
</dbReference>
<proteinExistence type="predicted"/>